<dbReference type="EMBL" id="JADPUN010000411">
    <property type="protein sequence ID" value="MBF9135067.1"/>
    <property type="molecule type" value="Genomic_DNA"/>
</dbReference>
<feature type="region of interest" description="Disordered" evidence="1">
    <location>
        <begin position="128"/>
        <end position="148"/>
    </location>
</feature>
<protein>
    <submittedName>
        <fullName evidence="3">Uncharacterized protein</fullName>
    </submittedName>
</protein>
<accession>A0ABS0H9C4</accession>
<feature type="signal peptide" evidence="2">
    <location>
        <begin position="1"/>
        <end position="22"/>
    </location>
</feature>
<feature type="compositionally biased region" description="Polar residues" evidence="1">
    <location>
        <begin position="35"/>
        <end position="52"/>
    </location>
</feature>
<evidence type="ECO:0000256" key="2">
    <source>
        <dbReference type="SAM" id="SignalP"/>
    </source>
</evidence>
<evidence type="ECO:0000256" key="1">
    <source>
        <dbReference type="SAM" id="MobiDB-lite"/>
    </source>
</evidence>
<gene>
    <name evidence="3" type="ORF">I0C86_40020</name>
</gene>
<reference evidence="3 4" key="1">
    <citation type="submission" date="2020-11" db="EMBL/GenBank/DDBJ databases">
        <title>A novel isolate from a Black sea contaminated sediment with potential to produce alkanes: Plantactinospora alkalitolerans sp. nov.</title>
        <authorList>
            <person name="Carro L."/>
            <person name="Veyisoglu A."/>
            <person name="Guven K."/>
            <person name="Schumann P."/>
            <person name="Klenk H.-P."/>
            <person name="Sahin N."/>
        </authorList>
    </citation>
    <scope>NUCLEOTIDE SEQUENCE [LARGE SCALE GENOMIC DNA]</scope>
    <source>
        <strain evidence="3 4">S1510</strain>
    </source>
</reference>
<keyword evidence="4" id="KW-1185">Reference proteome</keyword>
<keyword evidence="2" id="KW-0732">Signal</keyword>
<comment type="caution">
    <text evidence="3">The sequence shown here is derived from an EMBL/GenBank/DDBJ whole genome shotgun (WGS) entry which is preliminary data.</text>
</comment>
<proteinExistence type="predicted"/>
<dbReference type="Proteomes" id="UP000638560">
    <property type="component" value="Unassembled WGS sequence"/>
</dbReference>
<sequence>MLSGVRPLAAGTVLLIALLAGCDDSPAPSDARPSTPASTTAGPGVDATSTAPARQPHTLVLTATGDARIDSFTYVLDGRATDGRSVRLPWRQSVDVPADGRRHEWSLTVKYRQGDVSLVGIFNGQVQTTSRGSSSGTGTANISGSVLG</sequence>
<name>A0ABS0H9C4_9ACTN</name>
<feature type="chain" id="PRO_5045958103" evidence="2">
    <location>
        <begin position="23"/>
        <end position="148"/>
    </location>
</feature>
<dbReference type="PROSITE" id="PS51257">
    <property type="entry name" value="PROKAR_LIPOPROTEIN"/>
    <property type="match status" value="1"/>
</dbReference>
<dbReference type="RefSeq" id="WP_196206532.1">
    <property type="nucleotide sequence ID" value="NZ_JADPUN010000411.1"/>
</dbReference>
<evidence type="ECO:0000313" key="4">
    <source>
        <dbReference type="Proteomes" id="UP000638560"/>
    </source>
</evidence>
<feature type="region of interest" description="Disordered" evidence="1">
    <location>
        <begin position="25"/>
        <end position="57"/>
    </location>
</feature>
<organism evidence="3 4">
    <name type="scientific">Plantactinospora alkalitolerans</name>
    <dbReference type="NCBI Taxonomy" id="2789879"/>
    <lineage>
        <taxon>Bacteria</taxon>
        <taxon>Bacillati</taxon>
        <taxon>Actinomycetota</taxon>
        <taxon>Actinomycetes</taxon>
        <taxon>Micromonosporales</taxon>
        <taxon>Micromonosporaceae</taxon>
        <taxon>Plantactinospora</taxon>
    </lineage>
</organism>
<evidence type="ECO:0000313" key="3">
    <source>
        <dbReference type="EMBL" id="MBF9135067.1"/>
    </source>
</evidence>
<feature type="compositionally biased region" description="Low complexity" evidence="1">
    <location>
        <begin position="128"/>
        <end position="139"/>
    </location>
</feature>